<dbReference type="HOGENOM" id="CLU_946716_0_0_1"/>
<dbReference type="Proteomes" id="UP000030752">
    <property type="component" value="Unassembled WGS sequence"/>
</dbReference>
<dbReference type="RefSeq" id="XP_008720232.1">
    <property type="nucleotide sequence ID" value="XM_008722010.1"/>
</dbReference>
<reference evidence="1 2" key="1">
    <citation type="submission" date="2013-03" db="EMBL/GenBank/DDBJ databases">
        <title>The Genome Sequence of Phialophora europaea CBS 101466.</title>
        <authorList>
            <consortium name="The Broad Institute Genomics Platform"/>
            <person name="Cuomo C."/>
            <person name="de Hoog S."/>
            <person name="Gorbushina A."/>
            <person name="Walker B."/>
            <person name="Young S.K."/>
            <person name="Zeng Q."/>
            <person name="Gargeya S."/>
            <person name="Fitzgerald M."/>
            <person name="Haas B."/>
            <person name="Abouelleil A."/>
            <person name="Allen A.W."/>
            <person name="Alvarado L."/>
            <person name="Arachchi H.M."/>
            <person name="Berlin A.M."/>
            <person name="Chapman S.B."/>
            <person name="Gainer-Dewar J."/>
            <person name="Goldberg J."/>
            <person name="Griggs A."/>
            <person name="Gujja S."/>
            <person name="Hansen M."/>
            <person name="Howarth C."/>
            <person name="Imamovic A."/>
            <person name="Ireland A."/>
            <person name="Larimer J."/>
            <person name="McCowan C."/>
            <person name="Murphy C."/>
            <person name="Pearson M."/>
            <person name="Poon T.W."/>
            <person name="Priest M."/>
            <person name="Roberts A."/>
            <person name="Saif S."/>
            <person name="Shea T."/>
            <person name="Sisk P."/>
            <person name="Sykes S."/>
            <person name="Wortman J."/>
            <person name="Nusbaum C."/>
            <person name="Birren B."/>
        </authorList>
    </citation>
    <scope>NUCLEOTIDE SEQUENCE [LARGE SCALE GENOMIC DNA]</scope>
    <source>
        <strain evidence="1 2">CBS 101466</strain>
    </source>
</reference>
<evidence type="ECO:0000313" key="2">
    <source>
        <dbReference type="Proteomes" id="UP000030752"/>
    </source>
</evidence>
<dbReference type="GeneID" id="19975026"/>
<dbReference type="EMBL" id="KB822723">
    <property type="protein sequence ID" value="ETN38063.1"/>
    <property type="molecule type" value="Genomic_DNA"/>
</dbReference>
<dbReference type="InParanoid" id="W2RQS2"/>
<keyword evidence="2" id="KW-1185">Reference proteome</keyword>
<dbReference type="VEuPathDB" id="FungiDB:HMPREF1541_07687"/>
<organism evidence="1 2">
    <name type="scientific">Cyphellophora europaea (strain CBS 101466)</name>
    <name type="common">Phialophora europaea</name>
    <dbReference type="NCBI Taxonomy" id="1220924"/>
    <lineage>
        <taxon>Eukaryota</taxon>
        <taxon>Fungi</taxon>
        <taxon>Dikarya</taxon>
        <taxon>Ascomycota</taxon>
        <taxon>Pezizomycotina</taxon>
        <taxon>Eurotiomycetes</taxon>
        <taxon>Chaetothyriomycetidae</taxon>
        <taxon>Chaetothyriales</taxon>
        <taxon>Cyphellophoraceae</taxon>
        <taxon>Cyphellophora</taxon>
    </lineage>
</organism>
<gene>
    <name evidence="1" type="ORF">HMPREF1541_07687</name>
</gene>
<protein>
    <submittedName>
        <fullName evidence="1">Uncharacterized protein</fullName>
    </submittedName>
</protein>
<evidence type="ECO:0000313" key="1">
    <source>
        <dbReference type="EMBL" id="ETN38063.1"/>
    </source>
</evidence>
<name>W2RQS2_CYPE1</name>
<dbReference type="AlphaFoldDB" id="W2RQS2"/>
<sequence>MAQNAFTMVLDLPAFLKQALELRTMQYDLVLPKDSVLHVTLTTDQPLGHRLDPSIKTLFFHDCMRASPRARCVRCLTQPLHLQHVDFPILWVNRLVRLEALDVLLSRNKLKGVKVQSPDLLVRLCGLPKFTFQELHIDAGDLTEDGSEADWLQPIKDLAARGNGTFEHVVVTAGLHLKGGRHVEGPARRLLRLAMNLTALAPASAEVTTTWARRSGCRDGQGRLSIPKVEAVRQEFDDDVKIVLLGGGRGAVAGKQTYKWVLIESDPFIQARYKAMYEARVAELAAAAAEKEKA</sequence>
<proteinExistence type="predicted"/>
<accession>W2RQS2</accession>